<dbReference type="GO" id="GO:0005975">
    <property type="term" value="P:carbohydrate metabolic process"/>
    <property type="evidence" value="ECO:0007669"/>
    <property type="project" value="InterPro"/>
</dbReference>
<sequence>MTMTASTAVPWHRPRGAEHPYANSADQLDPIVPVAGQPLRIGAVHPGTSRLELELRWSDATLPPLREPLTKVSQGNADSVALAGGDGHLEEAQAASLSTETAWTISLPALPEAAGEYRFVADDRASDWFELRPARWLPGGDDAVAGAGAKLVPGSVELLTPVGGAPVRARFVLALQPGDHLVGFGERFDAIDQAGRRFDSVVFEQYKSQGEFGRTYLPMPFAHVISADGSSWGFHVRTSRRVWFDAAASRPDQLLVEVELGAEAQVSVGLYDGSPTQVLTTFLNEVGRAAEQPDWVLRLWASSNEWNTQAIVTEQVARHHAEQIPLGVVVIEAWSDEQGFVVWRDSAYTPRTDGSVHSASDFTYPADGAWPDPAGMIADLHDQDIKLVLWQIPLLGHAETELTAETAAEVAYLAERGLAVREADGSPYRNRGWWFPKALMPDFTNPEARRWWQDRHRWLVRDLGVDGFKTDGGEHAWGADLRYADGRTGAENNNRYPVEYAAAFGELLESEGAAPITFSRAGYTGSQAHGLYWAGDENSTWTAFRHSLNAGITAAACGIVYWGWDIAGFSGPLPDPELYLRATAVSAFLPIMQYHSEFNHHRRPLRDRTPWNVGEAFGDEQVLPIFRSYAQLRERLVDYLARSARTAVRTDRPLLRGLFFDWPDDPQLWAHPHQFLCGDDLLVSPVTESGATEWTTWLPAGDWVDVWTGERLSGSAPVTRPVPLDVVPVYARAQAWPELAAVFGH</sequence>
<organism evidence="8 9">
    <name type="scientific">Propionicimonas paludicola</name>
    <dbReference type="NCBI Taxonomy" id="185243"/>
    <lineage>
        <taxon>Bacteria</taxon>
        <taxon>Bacillati</taxon>
        <taxon>Actinomycetota</taxon>
        <taxon>Actinomycetes</taxon>
        <taxon>Propionibacteriales</taxon>
        <taxon>Nocardioidaceae</taxon>
        <taxon>Propionicimonas</taxon>
    </lineage>
</organism>
<accession>A0A2A9CML2</accession>
<evidence type="ECO:0000256" key="3">
    <source>
        <dbReference type="SAM" id="MobiDB-lite"/>
    </source>
</evidence>
<dbReference type="RefSeq" id="WP_245840552.1">
    <property type="nucleotide sequence ID" value="NZ_PDJC01000001.1"/>
</dbReference>
<dbReference type="GO" id="GO:0004553">
    <property type="term" value="F:hydrolase activity, hydrolyzing O-glycosyl compounds"/>
    <property type="evidence" value="ECO:0007669"/>
    <property type="project" value="InterPro"/>
</dbReference>
<name>A0A2A9CML2_9ACTN</name>
<evidence type="ECO:0000256" key="2">
    <source>
        <dbReference type="RuleBase" id="RU361185"/>
    </source>
</evidence>
<evidence type="ECO:0000313" key="9">
    <source>
        <dbReference type="Proteomes" id="UP000226079"/>
    </source>
</evidence>
<dbReference type="InterPro" id="IPR048395">
    <property type="entry name" value="Glyco_hydro_31_C"/>
</dbReference>
<dbReference type="CDD" id="cd06597">
    <property type="entry name" value="GH31_transferase_CtsY"/>
    <property type="match status" value="1"/>
</dbReference>
<dbReference type="Pfam" id="PF21568">
    <property type="entry name" value="AIMA-like_N"/>
    <property type="match status" value="1"/>
</dbReference>
<dbReference type="InterPro" id="IPR051816">
    <property type="entry name" value="Glycosyl_Hydrolase_31"/>
</dbReference>
<keyword evidence="2" id="KW-0378">Hydrolase</keyword>
<dbReference type="EMBL" id="PDJC01000001">
    <property type="protein sequence ID" value="PFG15558.1"/>
    <property type="molecule type" value="Genomic_DNA"/>
</dbReference>
<comment type="caution">
    <text evidence="8">The sequence shown here is derived from an EMBL/GenBank/DDBJ whole genome shotgun (WGS) entry which is preliminary data.</text>
</comment>
<feature type="domain" description="Glycoside hydrolase family 31 TIM barrel" evidence="4">
    <location>
        <begin position="292"/>
        <end position="640"/>
    </location>
</feature>
<feature type="domain" description="Glycosyl hydrolase family 31 C-terminal" evidence="6">
    <location>
        <begin position="652"/>
        <end position="733"/>
    </location>
</feature>
<evidence type="ECO:0000256" key="1">
    <source>
        <dbReference type="ARBA" id="ARBA00007806"/>
    </source>
</evidence>
<evidence type="ECO:0000259" key="6">
    <source>
        <dbReference type="Pfam" id="PF21365"/>
    </source>
</evidence>
<dbReference type="Pfam" id="PF01055">
    <property type="entry name" value="Glyco_hydro_31_2nd"/>
    <property type="match status" value="1"/>
</dbReference>
<dbReference type="PANTHER" id="PTHR43863:SF2">
    <property type="entry name" value="MALTASE-GLUCOAMYLASE"/>
    <property type="match status" value="1"/>
</dbReference>
<evidence type="ECO:0000259" key="5">
    <source>
        <dbReference type="Pfam" id="PF13802"/>
    </source>
</evidence>
<dbReference type="SUPFAM" id="SSF51011">
    <property type="entry name" value="Glycosyl hydrolase domain"/>
    <property type="match status" value="1"/>
</dbReference>
<proteinExistence type="inferred from homology"/>
<dbReference type="InterPro" id="IPR048488">
    <property type="entry name" value="AIMA-like_N"/>
</dbReference>
<dbReference type="InterPro" id="IPR017853">
    <property type="entry name" value="GH"/>
</dbReference>
<evidence type="ECO:0000313" key="8">
    <source>
        <dbReference type="EMBL" id="PFG15558.1"/>
    </source>
</evidence>
<protein>
    <submittedName>
        <fullName evidence="8">Galactose mutarotase-like protein</fullName>
    </submittedName>
</protein>
<keyword evidence="9" id="KW-1185">Reference proteome</keyword>
<dbReference type="PANTHER" id="PTHR43863">
    <property type="entry name" value="HYDROLASE, PUTATIVE (AFU_ORTHOLOGUE AFUA_1G03140)-RELATED"/>
    <property type="match status" value="1"/>
</dbReference>
<dbReference type="Gene3D" id="2.60.40.1760">
    <property type="entry name" value="glycosyl hydrolase (family 31)"/>
    <property type="match status" value="1"/>
</dbReference>
<dbReference type="CDD" id="cd14752">
    <property type="entry name" value="GH31_N"/>
    <property type="match status" value="1"/>
</dbReference>
<dbReference type="Proteomes" id="UP000226079">
    <property type="component" value="Unassembled WGS sequence"/>
</dbReference>
<reference evidence="8 9" key="1">
    <citation type="submission" date="2017-10" db="EMBL/GenBank/DDBJ databases">
        <title>Sequencing the genomes of 1000 actinobacteria strains.</title>
        <authorList>
            <person name="Klenk H.-P."/>
        </authorList>
    </citation>
    <scope>NUCLEOTIDE SEQUENCE [LARGE SCALE GENOMIC DNA]</scope>
    <source>
        <strain evidence="8 9">DSM 15597</strain>
    </source>
</reference>
<dbReference type="SUPFAM" id="SSF74650">
    <property type="entry name" value="Galactose mutarotase-like"/>
    <property type="match status" value="1"/>
</dbReference>
<gene>
    <name evidence="8" type="ORF">ATK74_0078</name>
</gene>
<feature type="domain" description="Glycoside hydrolase family 31 N-terminal" evidence="5">
    <location>
        <begin position="164"/>
        <end position="245"/>
    </location>
</feature>
<dbReference type="InterPro" id="IPR000322">
    <property type="entry name" value="Glyco_hydro_31_TIM"/>
</dbReference>
<dbReference type="Gene3D" id="2.60.40.1180">
    <property type="entry name" value="Golgi alpha-mannosidase II"/>
    <property type="match status" value="1"/>
</dbReference>
<dbReference type="AlphaFoldDB" id="A0A2A9CML2"/>
<dbReference type="SUPFAM" id="SSF51445">
    <property type="entry name" value="(Trans)glycosidases"/>
    <property type="match status" value="1"/>
</dbReference>
<feature type="domain" description="1,3-alpha-isomaltosidase-like N-terminal" evidence="7">
    <location>
        <begin position="16"/>
        <end position="121"/>
    </location>
</feature>
<dbReference type="InterPro" id="IPR025887">
    <property type="entry name" value="Glyco_hydro_31_N_dom"/>
</dbReference>
<dbReference type="Pfam" id="PF21365">
    <property type="entry name" value="Glyco_hydro_31_3rd"/>
    <property type="match status" value="1"/>
</dbReference>
<feature type="region of interest" description="Disordered" evidence="3">
    <location>
        <begin position="1"/>
        <end position="23"/>
    </location>
</feature>
<evidence type="ECO:0000259" key="7">
    <source>
        <dbReference type="Pfam" id="PF21568"/>
    </source>
</evidence>
<dbReference type="GO" id="GO:0030246">
    <property type="term" value="F:carbohydrate binding"/>
    <property type="evidence" value="ECO:0007669"/>
    <property type="project" value="InterPro"/>
</dbReference>
<dbReference type="Pfam" id="PF13802">
    <property type="entry name" value="Gal_mutarotas_2"/>
    <property type="match status" value="1"/>
</dbReference>
<dbReference type="InterPro" id="IPR013780">
    <property type="entry name" value="Glyco_hydro_b"/>
</dbReference>
<evidence type="ECO:0000259" key="4">
    <source>
        <dbReference type="Pfam" id="PF01055"/>
    </source>
</evidence>
<keyword evidence="2" id="KW-0326">Glycosidase</keyword>
<comment type="similarity">
    <text evidence="1 2">Belongs to the glycosyl hydrolase 31 family.</text>
</comment>
<dbReference type="Gene3D" id="3.20.20.80">
    <property type="entry name" value="Glycosidases"/>
    <property type="match status" value="1"/>
</dbReference>
<dbReference type="InterPro" id="IPR011013">
    <property type="entry name" value="Gal_mutarotase_sf_dom"/>
</dbReference>